<evidence type="ECO:0000313" key="3">
    <source>
        <dbReference type="Proteomes" id="UP001362999"/>
    </source>
</evidence>
<evidence type="ECO:0000313" key="2">
    <source>
        <dbReference type="EMBL" id="KAK7038176.1"/>
    </source>
</evidence>
<feature type="compositionally biased region" description="Pro residues" evidence="1">
    <location>
        <begin position="287"/>
        <end position="299"/>
    </location>
</feature>
<protein>
    <submittedName>
        <fullName evidence="2">Uncharacterized protein</fullName>
    </submittedName>
</protein>
<feature type="compositionally biased region" description="Polar residues" evidence="1">
    <location>
        <begin position="595"/>
        <end position="617"/>
    </location>
</feature>
<gene>
    <name evidence="2" type="ORF">R3P38DRAFT_2615240</name>
</gene>
<feature type="region of interest" description="Disordered" evidence="1">
    <location>
        <begin position="31"/>
        <end position="83"/>
    </location>
</feature>
<feature type="compositionally biased region" description="Pro residues" evidence="1">
    <location>
        <begin position="400"/>
        <end position="409"/>
    </location>
</feature>
<accession>A0AAW0CGP7</accession>
<dbReference type="EMBL" id="JAWWNJ010000017">
    <property type="protein sequence ID" value="KAK7038176.1"/>
    <property type="molecule type" value="Genomic_DNA"/>
</dbReference>
<sequence>MAATVSTRAPRQAAKKAATKFEEQLMSSPVQIIERSTLPPAKAKSVTKRARSRPNQKERAASSSKRSTGVLKAASSHSGTRKRALSLDSHVSDDENVFDLTSLSTPTASPVLKPKPAAYSLLLREDSMEADDPYVWVLVDSKGKVFRAEDENDGVERVWWPAQMLPSRCSVKLYGNLSRASNVVAIDTVSNGNVLPLAESDTLRYTRPRYLVSLPDSTASPKKRQRLDRTDFEARWLSAVSEALHEYTENTLPSLGFLHSARSIPKFVPSSQPVRESVSDEESELSEPPPSVRWSPPPVDDSLDIPGEKVLAREYRKHSKEYWPALILSYIEPSRLSEPPLYEVKWVDGNNAKIPRDHFYTVEEDGFGDCVLGKFQSLFDEVVNDTDEPSTRSRRSLSPSPEPLNPPPDKMGFRDLSVREQFVYTKPVLQAILLNQYSPARERSEKYLTGTEKQKKEVVERASARGLMNPREVDEFLGYLQEWCVRDTVARVDPTEEDGDEATNVLEEETMRMVEGVGTPKREASPPEPQVITGSTAAVDVIEGEDPAAQETLCNPPSPTQTTEVDTASSPAPFPPPSSAASFVSSYDTAMDSASIDQSGSGPHFNTNPGSDTSSVLSEPPDVSALVSSTFERPPRQMGCEAYESLPTLGKIDYCLNVLLPELLTQINVWRSGDRTCVTLLSEEEEARLHALGEEEKRKTDWVTDVVRLRRMKERKLQSLEVVVGGTVSRPKKAIRRRS</sequence>
<name>A0AAW0CGP7_9AGAR</name>
<dbReference type="AlphaFoldDB" id="A0AAW0CGP7"/>
<evidence type="ECO:0000256" key="1">
    <source>
        <dbReference type="SAM" id="MobiDB-lite"/>
    </source>
</evidence>
<feature type="region of interest" description="Disordered" evidence="1">
    <location>
        <begin position="1"/>
        <end position="20"/>
    </location>
</feature>
<keyword evidence="3" id="KW-1185">Reference proteome</keyword>
<reference evidence="2 3" key="1">
    <citation type="journal article" date="2024" name="J Genomics">
        <title>Draft genome sequencing and assembly of Favolaschia claudopus CIRM-BRFM 2984 isolated from oak limbs.</title>
        <authorList>
            <person name="Navarro D."/>
            <person name="Drula E."/>
            <person name="Chaduli D."/>
            <person name="Cazenave R."/>
            <person name="Ahrendt S."/>
            <person name="Wang J."/>
            <person name="Lipzen A."/>
            <person name="Daum C."/>
            <person name="Barry K."/>
            <person name="Grigoriev I.V."/>
            <person name="Favel A."/>
            <person name="Rosso M.N."/>
            <person name="Martin F."/>
        </authorList>
    </citation>
    <scope>NUCLEOTIDE SEQUENCE [LARGE SCALE GENOMIC DNA]</scope>
    <source>
        <strain evidence="2 3">CIRM-BRFM 2984</strain>
    </source>
</reference>
<feature type="region of interest" description="Disordered" evidence="1">
    <location>
        <begin position="549"/>
        <end position="629"/>
    </location>
</feature>
<feature type="region of interest" description="Disordered" evidence="1">
    <location>
        <begin position="269"/>
        <end position="300"/>
    </location>
</feature>
<organism evidence="2 3">
    <name type="scientific">Favolaschia claudopus</name>
    <dbReference type="NCBI Taxonomy" id="2862362"/>
    <lineage>
        <taxon>Eukaryota</taxon>
        <taxon>Fungi</taxon>
        <taxon>Dikarya</taxon>
        <taxon>Basidiomycota</taxon>
        <taxon>Agaricomycotina</taxon>
        <taxon>Agaricomycetes</taxon>
        <taxon>Agaricomycetidae</taxon>
        <taxon>Agaricales</taxon>
        <taxon>Marasmiineae</taxon>
        <taxon>Mycenaceae</taxon>
        <taxon>Favolaschia</taxon>
    </lineage>
</organism>
<comment type="caution">
    <text evidence="2">The sequence shown here is derived from an EMBL/GenBank/DDBJ whole genome shotgun (WGS) entry which is preliminary data.</text>
</comment>
<dbReference type="Proteomes" id="UP001362999">
    <property type="component" value="Unassembled WGS sequence"/>
</dbReference>
<feature type="region of interest" description="Disordered" evidence="1">
    <location>
        <begin position="384"/>
        <end position="412"/>
    </location>
</feature>
<feature type="compositionally biased region" description="Polar residues" evidence="1">
    <location>
        <begin position="552"/>
        <end position="567"/>
    </location>
</feature>
<proteinExistence type="predicted"/>
<feature type="compositionally biased region" description="Basic residues" evidence="1">
    <location>
        <begin position="45"/>
        <end position="54"/>
    </location>
</feature>